<reference evidence="4 5" key="1">
    <citation type="submission" date="2019-03" db="EMBL/GenBank/DDBJ databases">
        <title>Genomic Encyclopedia of Type Strains, Phase IV (KMG-IV): sequencing the most valuable type-strain genomes for metagenomic binning, comparative biology and taxonomic classification.</title>
        <authorList>
            <person name="Goeker M."/>
        </authorList>
    </citation>
    <scope>NUCLEOTIDE SEQUENCE [LARGE SCALE GENOMIC DNA]</scope>
    <source>
        <strain evidence="4 5">DSM 18401</strain>
    </source>
</reference>
<dbReference type="Pfam" id="PF01546">
    <property type="entry name" value="Peptidase_M20"/>
    <property type="match status" value="1"/>
</dbReference>
<dbReference type="Proteomes" id="UP000295351">
    <property type="component" value="Unassembled WGS sequence"/>
</dbReference>
<keyword evidence="2" id="KW-0479">Metal-binding</keyword>
<organism evidence="4 5">
    <name type="scientific">Shinella granuli</name>
    <dbReference type="NCBI Taxonomy" id="323621"/>
    <lineage>
        <taxon>Bacteria</taxon>
        <taxon>Pseudomonadati</taxon>
        <taxon>Pseudomonadota</taxon>
        <taxon>Alphaproteobacteria</taxon>
        <taxon>Hyphomicrobiales</taxon>
        <taxon>Rhizobiaceae</taxon>
        <taxon>Shinella</taxon>
    </lineage>
</organism>
<name>A0A4R2CX03_SHIGR</name>
<keyword evidence="5" id="KW-1185">Reference proteome</keyword>
<dbReference type="SUPFAM" id="SSF53187">
    <property type="entry name" value="Zn-dependent exopeptidases"/>
    <property type="match status" value="1"/>
</dbReference>
<evidence type="ECO:0000256" key="1">
    <source>
        <dbReference type="ARBA" id="ARBA00022801"/>
    </source>
</evidence>
<gene>
    <name evidence="4" type="ORF">EV665_105284</name>
</gene>
<dbReference type="GO" id="GO:0016805">
    <property type="term" value="F:dipeptidase activity"/>
    <property type="evidence" value="ECO:0007669"/>
    <property type="project" value="TreeGrafter"/>
</dbReference>
<comment type="cofactor">
    <cofactor evidence="2">
        <name>Mn(2+)</name>
        <dbReference type="ChEBI" id="CHEBI:29035"/>
    </cofactor>
    <text evidence="2">The Mn(2+) ion enhances activity.</text>
</comment>
<evidence type="ECO:0000256" key="2">
    <source>
        <dbReference type="PIRSR" id="PIRSR005962-1"/>
    </source>
</evidence>
<feature type="binding site" evidence="2">
    <location>
        <position position="148"/>
    </location>
    <ligand>
        <name>Mn(2+)</name>
        <dbReference type="ChEBI" id="CHEBI:29035"/>
        <label>2</label>
    </ligand>
</feature>
<feature type="binding site" evidence="2">
    <location>
        <position position="146"/>
    </location>
    <ligand>
        <name>Mn(2+)</name>
        <dbReference type="ChEBI" id="CHEBI:29035"/>
        <label>2</label>
    </ligand>
</feature>
<dbReference type="InterPro" id="IPR017439">
    <property type="entry name" value="Amidohydrolase"/>
</dbReference>
<dbReference type="RefSeq" id="WP_210234623.1">
    <property type="nucleotide sequence ID" value="NZ_BAABEI010000002.1"/>
</dbReference>
<dbReference type="SUPFAM" id="SSF55031">
    <property type="entry name" value="Bacterial exopeptidase dimerisation domain"/>
    <property type="match status" value="1"/>
</dbReference>
<dbReference type="InterPro" id="IPR011650">
    <property type="entry name" value="Peptidase_M20_dimer"/>
</dbReference>
<dbReference type="PANTHER" id="PTHR30575:SF3">
    <property type="entry name" value="PEPTIDASE M20 DIMERISATION DOMAIN-CONTAINING PROTEIN"/>
    <property type="match status" value="1"/>
</dbReference>
<dbReference type="InterPro" id="IPR002933">
    <property type="entry name" value="Peptidase_M20"/>
</dbReference>
<dbReference type="GO" id="GO:0005737">
    <property type="term" value="C:cytoplasm"/>
    <property type="evidence" value="ECO:0007669"/>
    <property type="project" value="TreeGrafter"/>
</dbReference>
<feature type="domain" description="Peptidase M20 dimerisation" evidence="3">
    <location>
        <begin position="227"/>
        <end position="317"/>
    </location>
</feature>
<keyword evidence="1" id="KW-0378">Hydrolase</keyword>
<evidence type="ECO:0000313" key="4">
    <source>
        <dbReference type="EMBL" id="TCN46197.1"/>
    </source>
</evidence>
<dbReference type="AlphaFoldDB" id="A0A4R2CX03"/>
<feature type="binding site" evidence="2">
    <location>
        <position position="181"/>
    </location>
    <ligand>
        <name>Mn(2+)</name>
        <dbReference type="ChEBI" id="CHEBI:29035"/>
        <label>2</label>
    </ligand>
</feature>
<feature type="binding site" evidence="2">
    <location>
        <position position="401"/>
    </location>
    <ligand>
        <name>Mn(2+)</name>
        <dbReference type="ChEBI" id="CHEBI:29035"/>
        <label>2</label>
    </ligand>
</feature>
<evidence type="ECO:0000259" key="3">
    <source>
        <dbReference type="Pfam" id="PF07687"/>
    </source>
</evidence>
<evidence type="ECO:0000313" key="5">
    <source>
        <dbReference type="Proteomes" id="UP000295351"/>
    </source>
</evidence>
<dbReference type="InterPro" id="IPR036264">
    <property type="entry name" value="Bact_exopeptidase_dim_dom"/>
</dbReference>
<dbReference type="PIRSF" id="PIRSF005962">
    <property type="entry name" value="Pept_M20D_amidohydro"/>
    <property type="match status" value="1"/>
</dbReference>
<dbReference type="Pfam" id="PF07687">
    <property type="entry name" value="M20_dimer"/>
    <property type="match status" value="1"/>
</dbReference>
<dbReference type="Gene3D" id="3.40.630.10">
    <property type="entry name" value="Zn peptidases"/>
    <property type="match status" value="2"/>
</dbReference>
<comment type="caution">
    <text evidence="4">The sequence shown here is derived from an EMBL/GenBank/DDBJ whole genome shotgun (WGS) entry which is preliminary data.</text>
</comment>
<dbReference type="GO" id="GO:0071713">
    <property type="term" value="F:para-aminobenzoyl-glutamate hydrolase activity"/>
    <property type="evidence" value="ECO:0007669"/>
    <property type="project" value="TreeGrafter"/>
</dbReference>
<dbReference type="PANTHER" id="PTHR30575">
    <property type="entry name" value="PEPTIDASE M20"/>
    <property type="match status" value="1"/>
</dbReference>
<dbReference type="NCBIfam" id="TIGR01891">
    <property type="entry name" value="amidohydrolases"/>
    <property type="match status" value="1"/>
</dbReference>
<accession>A0A4R2CX03</accession>
<feature type="binding site" evidence="2">
    <location>
        <position position="205"/>
    </location>
    <ligand>
        <name>Mn(2+)</name>
        <dbReference type="ChEBI" id="CHEBI:29035"/>
        <label>2</label>
    </ligand>
</feature>
<dbReference type="EMBL" id="SLVX01000005">
    <property type="protein sequence ID" value="TCN46197.1"/>
    <property type="molecule type" value="Genomic_DNA"/>
</dbReference>
<proteinExistence type="predicted"/>
<dbReference type="GO" id="GO:0046872">
    <property type="term" value="F:metal ion binding"/>
    <property type="evidence" value="ECO:0007669"/>
    <property type="project" value="UniProtKB-KW"/>
</dbReference>
<keyword evidence="2" id="KW-0464">Manganese</keyword>
<dbReference type="GO" id="GO:0046657">
    <property type="term" value="P:folic acid catabolic process"/>
    <property type="evidence" value="ECO:0007669"/>
    <property type="project" value="TreeGrafter"/>
</dbReference>
<dbReference type="InterPro" id="IPR052030">
    <property type="entry name" value="Peptidase_M20/M20A_hydrolases"/>
</dbReference>
<protein>
    <submittedName>
        <fullName evidence="4">Aminobenzoyl-glutamate utilization protein A</fullName>
    </submittedName>
</protein>
<sequence length="433" mass="45491">MTLAEMIAASNAPAVLVRRDLHRHPETAFLEYRTASRVAAYLDHLGFAVRTGREVMDYDAVIDPPSVGQVAEARRAALAAGGDPAWMERMPDGLTGVVADYRFGEGPVVAFRFDMDALPVSETEAAEHRPNAEDFRSRFAGRMHACGHDGHVGIGLALARRLSREKGLSGTLRLIFQPAEESARGAAPMVAGGAVEGVDHLFVGHLGCLLPSGKIGASAVGFLVSSRFVVTFRGAVAHAAMGPQEGRNALLAGAAAALGLHGISRFAGAQTFVNVGMLTAGTAFNIVADTCQMLVEVRADDRAAHDYMVGRLHAVIEGAAAMQQCDVEIVRKSHMPGNENSRDAAELIAAVARGLPGVTEVLPEWSIGGGDDACLMIRRVRENGGSAAYCIIGSDIPAVHHAADFDIDEASLETGVALFAGVAQRLLGMQGGR</sequence>